<dbReference type="GO" id="GO:0004514">
    <property type="term" value="F:nicotinate-nucleotide diphosphorylase (carboxylating) activity"/>
    <property type="evidence" value="ECO:0007669"/>
    <property type="project" value="UniProtKB-EC"/>
</dbReference>
<feature type="domain" description="Quinolinate phosphoribosyl transferase N-terminal" evidence="14">
    <location>
        <begin position="34"/>
        <end position="118"/>
    </location>
</feature>
<evidence type="ECO:0000256" key="10">
    <source>
        <dbReference type="ARBA" id="ARBA00047445"/>
    </source>
</evidence>
<dbReference type="SUPFAM" id="SSF51690">
    <property type="entry name" value="Nicotinate/Quinolinate PRTase C-terminal domain-like"/>
    <property type="match status" value="1"/>
</dbReference>
<evidence type="ECO:0000256" key="3">
    <source>
        <dbReference type="ARBA" id="ARBA00009400"/>
    </source>
</evidence>
<comment type="catalytic activity">
    <reaction evidence="10">
        <text>nicotinate beta-D-ribonucleotide + CO2 + diphosphate = quinolinate + 5-phospho-alpha-D-ribose 1-diphosphate + 2 H(+)</text>
        <dbReference type="Rhea" id="RHEA:12733"/>
        <dbReference type="ChEBI" id="CHEBI:15378"/>
        <dbReference type="ChEBI" id="CHEBI:16526"/>
        <dbReference type="ChEBI" id="CHEBI:29959"/>
        <dbReference type="ChEBI" id="CHEBI:33019"/>
        <dbReference type="ChEBI" id="CHEBI:57502"/>
        <dbReference type="ChEBI" id="CHEBI:58017"/>
        <dbReference type="EC" id="2.4.2.19"/>
    </reaction>
</comment>
<dbReference type="EC" id="2.4.2.19" evidence="5"/>
<evidence type="ECO:0000256" key="4">
    <source>
        <dbReference type="ARBA" id="ARBA00011218"/>
    </source>
</evidence>
<evidence type="ECO:0000259" key="13">
    <source>
        <dbReference type="Pfam" id="PF01729"/>
    </source>
</evidence>
<keyword evidence="8 12" id="KW-0808">Transferase</keyword>
<feature type="domain" description="Quinolinate phosphoribosyl transferase C-terminal" evidence="13">
    <location>
        <begin position="121"/>
        <end position="284"/>
    </location>
</feature>
<evidence type="ECO:0000256" key="11">
    <source>
        <dbReference type="ARBA" id="ARBA00069173"/>
    </source>
</evidence>
<keyword evidence="6" id="KW-0662">Pyridine nucleotide biosynthesis</keyword>
<dbReference type="Gene3D" id="3.90.1170.20">
    <property type="entry name" value="Quinolinate phosphoribosyl transferase, N-terminal domain"/>
    <property type="match status" value="1"/>
</dbReference>
<dbReference type="NCBIfam" id="TIGR00078">
    <property type="entry name" value="nadC"/>
    <property type="match status" value="1"/>
</dbReference>
<evidence type="ECO:0000256" key="5">
    <source>
        <dbReference type="ARBA" id="ARBA00011944"/>
    </source>
</evidence>
<dbReference type="EMBL" id="CACVAV010000267">
    <property type="protein sequence ID" value="CAA6816812.1"/>
    <property type="molecule type" value="Genomic_DNA"/>
</dbReference>
<dbReference type="FunFam" id="3.20.20.70:FF:000030">
    <property type="entry name" value="Nicotinate-nucleotide pyrophosphorylase, carboxylating"/>
    <property type="match status" value="1"/>
</dbReference>
<organism evidence="15">
    <name type="scientific">uncultured Thiotrichaceae bacterium</name>
    <dbReference type="NCBI Taxonomy" id="298394"/>
    <lineage>
        <taxon>Bacteria</taxon>
        <taxon>Pseudomonadati</taxon>
        <taxon>Pseudomonadota</taxon>
        <taxon>Gammaproteobacteria</taxon>
        <taxon>Thiotrichales</taxon>
        <taxon>Thiotrichaceae</taxon>
        <taxon>environmental samples</taxon>
    </lineage>
</organism>
<dbReference type="GO" id="GO:0009435">
    <property type="term" value="P:NAD+ biosynthetic process"/>
    <property type="evidence" value="ECO:0007669"/>
    <property type="project" value="UniProtKB-UniPathway"/>
</dbReference>
<dbReference type="AlphaFoldDB" id="A0A6S6T7N4"/>
<dbReference type="PANTHER" id="PTHR32179">
    <property type="entry name" value="NICOTINATE-NUCLEOTIDE PYROPHOSPHORYLASE [CARBOXYLATING]"/>
    <property type="match status" value="1"/>
</dbReference>
<dbReference type="Pfam" id="PF01729">
    <property type="entry name" value="QRPTase_C"/>
    <property type="match status" value="1"/>
</dbReference>
<protein>
    <recommendedName>
        <fullName evidence="11">Probable nicotinate-nucleotide pyrophosphorylase [carboxylating]</fullName>
        <ecNumber evidence="5">2.4.2.19</ecNumber>
    </recommendedName>
    <alternativeName>
        <fullName evidence="9">Quinolinate phosphoribosyltransferase [decarboxylating]</fullName>
    </alternativeName>
</protein>
<dbReference type="Gene3D" id="3.20.20.70">
    <property type="entry name" value="Aldolase class I"/>
    <property type="match status" value="1"/>
</dbReference>
<evidence type="ECO:0000256" key="12">
    <source>
        <dbReference type="PIRNR" id="PIRNR006250"/>
    </source>
</evidence>
<dbReference type="CDD" id="cd01572">
    <property type="entry name" value="QPRTase"/>
    <property type="match status" value="1"/>
</dbReference>
<dbReference type="InterPro" id="IPR004393">
    <property type="entry name" value="NadC"/>
</dbReference>
<dbReference type="PIRSF" id="PIRSF006250">
    <property type="entry name" value="NadC_ModD"/>
    <property type="match status" value="1"/>
</dbReference>
<comment type="subunit">
    <text evidence="4">Hexamer formed by 3 homodimers.</text>
</comment>
<dbReference type="UniPathway" id="UPA00253">
    <property type="reaction ID" value="UER00331"/>
</dbReference>
<sequence length="287" mass="31226">MNLPEFPEYISQAPSQTLSQMVSLALTEDIGSGDVTALLIGADTFSEARIISREKAILCGVAWADETFRQVDERIVINWQHRDGDQVEADAVLCTLCGPARGLLTAERVALNFVQTLSATATATHAYVELIKHTHCKILDTRKTLPGLRTAQKYAVLCGGGANHRIGLYDRVLIKENHIMAAGSIAAAVDKARDLHPGIKVEVETETLDEFRQASEAEADIIMLDEFALDVMREAVKLNDGRIPLEASGGVNQQTVAGIAETGVDYISIGEITKHIRAVDLSMRFVD</sequence>
<dbReference type="GO" id="GO:0034213">
    <property type="term" value="P:quinolinate catabolic process"/>
    <property type="evidence" value="ECO:0007669"/>
    <property type="project" value="TreeGrafter"/>
</dbReference>
<evidence type="ECO:0000259" key="14">
    <source>
        <dbReference type="Pfam" id="PF02749"/>
    </source>
</evidence>
<dbReference type="Pfam" id="PF02749">
    <property type="entry name" value="QRPTase_N"/>
    <property type="match status" value="1"/>
</dbReference>
<gene>
    <name evidence="15" type="ORF">HELGO_WM46512</name>
</gene>
<dbReference type="SUPFAM" id="SSF54675">
    <property type="entry name" value="Nicotinate/Quinolinate PRTase N-terminal domain-like"/>
    <property type="match status" value="1"/>
</dbReference>
<dbReference type="InterPro" id="IPR037128">
    <property type="entry name" value="Quinolinate_PRibosylTase_N_sf"/>
</dbReference>
<keyword evidence="7 12" id="KW-0328">Glycosyltransferase</keyword>
<dbReference type="FunFam" id="3.90.1170.20:FF:000001">
    <property type="entry name" value="Nicotinate-nucleotide diphosphorylase (Carboxylating)"/>
    <property type="match status" value="1"/>
</dbReference>
<evidence type="ECO:0000313" key="15">
    <source>
        <dbReference type="EMBL" id="CAA6816812.1"/>
    </source>
</evidence>
<evidence type="ECO:0000256" key="7">
    <source>
        <dbReference type="ARBA" id="ARBA00022676"/>
    </source>
</evidence>
<accession>A0A6S6T7N4</accession>
<dbReference type="InterPro" id="IPR022412">
    <property type="entry name" value="Quinolinate_PRibosylTrfase_N"/>
</dbReference>
<evidence type="ECO:0000256" key="2">
    <source>
        <dbReference type="ARBA" id="ARBA00004893"/>
    </source>
</evidence>
<comment type="function">
    <text evidence="1">Involved in the catabolism of quinolinic acid (QA).</text>
</comment>
<evidence type="ECO:0000256" key="8">
    <source>
        <dbReference type="ARBA" id="ARBA00022679"/>
    </source>
</evidence>
<reference evidence="15" key="1">
    <citation type="submission" date="2020-01" db="EMBL/GenBank/DDBJ databases">
        <authorList>
            <person name="Meier V. D."/>
            <person name="Meier V D."/>
        </authorList>
    </citation>
    <scope>NUCLEOTIDE SEQUENCE</scope>
    <source>
        <strain evidence="15">HLG_WM_MAG_08</strain>
    </source>
</reference>
<dbReference type="InterPro" id="IPR036068">
    <property type="entry name" value="Nicotinate_pribotase-like_C"/>
</dbReference>
<name>A0A6S6T7N4_9GAMM</name>
<comment type="pathway">
    <text evidence="2">Cofactor biosynthesis; NAD(+) biosynthesis; nicotinate D-ribonucleotide from quinolinate: step 1/1.</text>
</comment>
<evidence type="ECO:0000256" key="9">
    <source>
        <dbReference type="ARBA" id="ARBA00033102"/>
    </source>
</evidence>
<comment type="similarity">
    <text evidence="3 12">Belongs to the NadC/ModD family.</text>
</comment>
<dbReference type="PANTHER" id="PTHR32179:SF3">
    <property type="entry name" value="NICOTINATE-NUCLEOTIDE PYROPHOSPHORYLASE [CARBOXYLATING]"/>
    <property type="match status" value="1"/>
</dbReference>
<dbReference type="InterPro" id="IPR027277">
    <property type="entry name" value="NadC/ModD"/>
</dbReference>
<dbReference type="GO" id="GO:0005737">
    <property type="term" value="C:cytoplasm"/>
    <property type="evidence" value="ECO:0007669"/>
    <property type="project" value="TreeGrafter"/>
</dbReference>
<proteinExistence type="inferred from homology"/>
<evidence type="ECO:0000256" key="1">
    <source>
        <dbReference type="ARBA" id="ARBA00003237"/>
    </source>
</evidence>
<evidence type="ECO:0000256" key="6">
    <source>
        <dbReference type="ARBA" id="ARBA00022642"/>
    </source>
</evidence>
<dbReference type="InterPro" id="IPR002638">
    <property type="entry name" value="Quinolinate_PRibosylTrfase_C"/>
</dbReference>
<dbReference type="InterPro" id="IPR013785">
    <property type="entry name" value="Aldolase_TIM"/>
</dbReference>